<feature type="domain" description="Divergent 4Fe-4S mono-cluster" evidence="1">
    <location>
        <begin position="4"/>
        <end position="66"/>
    </location>
</feature>
<dbReference type="Pfam" id="PF06902">
    <property type="entry name" value="Fer4_19"/>
    <property type="match status" value="1"/>
</dbReference>
<dbReference type="InterPro" id="IPR010693">
    <property type="entry name" value="Divergent_4Fe-4S_mono-cluster"/>
</dbReference>
<keyword evidence="3" id="KW-1185">Reference proteome</keyword>
<proteinExistence type="predicted"/>
<dbReference type="RefSeq" id="WP_348759176.1">
    <property type="nucleotide sequence ID" value="NZ_OZ026884.1"/>
</dbReference>
<evidence type="ECO:0000259" key="1">
    <source>
        <dbReference type="Pfam" id="PF06902"/>
    </source>
</evidence>
<organism evidence="2 3">
    <name type="scientific">Candidatus Methylocalor cossyra</name>
    <dbReference type="NCBI Taxonomy" id="3108543"/>
    <lineage>
        <taxon>Bacteria</taxon>
        <taxon>Pseudomonadati</taxon>
        <taxon>Pseudomonadota</taxon>
        <taxon>Gammaproteobacteria</taxon>
        <taxon>Methylococcales</taxon>
        <taxon>Methylococcaceae</taxon>
        <taxon>Candidatus Methylocalor</taxon>
    </lineage>
</organism>
<name>A0ABM9NGA6_9GAMM</name>
<protein>
    <submittedName>
        <fullName evidence="2">Uncharacterized Fe-S cluster protein YjdI</fullName>
    </submittedName>
</protein>
<reference evidence="2 3" key="1">
    <citation type="submission" date="2024-04" db="EMBL/GenBank/DDBJ databases">
        <authorList>
            <person name="Cremers G."/>
        </authorList>
    </citation>
    <scope>NUCLEOTIDE SEQUENCE [LARGE SCALE GENOMIC DNA]</scope>
    <source>
        <strain evidence="2">MeCH1-AG</strain>
    </source>
</reference>
<dbReference type="Proteomes" id="UP001497493">
    <property type="component" value="Chromosome"/>
</dbReference>
<dbReference type="SUPFAM" id="SSF54862">
    <property type="entry name" value="4Fe-4S ferredoxins"/>
    <property type="match status" value="1"/>
</dbReference>
<accession>A0ABM9NGA6</accession>
<sequence>MQEYENAKLIVRFDPQVCIHVGACLRGLPAVFDASRDPWIDIDAAPAEAIADTIGRCPSGALSYRLKATAD</sequence>
<gene>
    <name evidence="2" type="ORF">MECH1_V1_0857</name>
</gene>
<evidence type="ECO:0000313" key="3">
    <source>
        <dbReference type="Proteomes" id="UP001497493"/>
    </source>
</evidence>
<dbReference type="EMBL" id="OZ026884">
    <property type="protein sequence ID" value="CAL1239633.1"/>
    <property type="molecule type" value="Genomic_DNA"/>
</dbReference>
<evidence type="ECO:0000313" key="2">
    <source>
        <dbReference type="EMBL" id="CAL1239633.1"/>
    </source>
</evidence>